<name>A0A930UU79_9PAST</name>
<dbReference type="PANTHER" id="PTHR46889:SF4">
    <property type="entry name" value="TRANSPOSASE INSO FOR INSERTION SEQUENCE ELEMENT IS911B-RELATED"/>
    <property type="match status" value="1"/>
</dbReference>
<sequence length="104" mass="11862">MKVQGVLALFSNRDEPGAASSGYWRLQKQHDSTLVVEALNHAMLTTERTRKMLFHSDQGSIYGSASFIRCVKQHGLIQSMSRRGNCWDNAPMERWFRVLNMNGC</sequence>
<organism evidence="1">
    <name type="scientific">Gallibacterium anatis</name>
    <dbReference type="NCBI Taxonomy" id="750"/>
    <lineage>
        <taxon>Bacteria</taxon>
        <taxon>Pseudomonadati</taxon>
        <taxon>Pseudomonadota</taxon>
        <taxon>Gammaproteobacteria</taxon>
        <taxon>Pasteurellales</taxon>
        <taxon>Pasteurellaceae</taxon>
        <taxon>Gallibacterium</taxon>
    </lineage>
</organism>
<accession>A0A930UU79</accession>
<dbReference type="Gene3D" id="3.30.420.10">
    <property type="entry name" value="Ribonuclease H-like superfamily/Ribonuclease H"/>
    <property type="match status" value="1"/>
</dbReference>
<dbReference type="EMBL" id="JADION010000031">
    <property type="protein sequence ID" value="MBF4102806.1"/>
    <property type="molecule type" value="Genomic_DNA"/>
</dbReference>
<protein>
    <submittedName>
        <fullName evidence="1">DDE-type integrase/transposase/recombinase</fullName>
    </submittedName>
</protein>
<dbReference type="GO" id="GO:0003676">
    <property type="term" value="F:nucleic acid binding"/>
    <property type="evidence" value="ECO:0007669"/>
    <property type="project" value="InterPro"/>
</dbReference>
<dbReference type="InterPro" id="IPR050900">
    <property type="entry name" value="Transposase_IS3/IS150/IS904"/>
</dbReference>
<dbReference type="InterPro" id="IPR036397">
    <property type="entry name" value="RNaseH_sf"/>
</dbReference>
<comment type="caution">
    <text evidence="1">The sequence shown here is derived from an EMBL/GenBank/DDBJ whole genome shotgun (WGS) entry which is preliminary data.</text>
</comment>
<evidence type="ECO:0000313" key="1">
    <source>
        <dbReference type="EMBL" id="MBF4102806.1"/>
    </source>
</evidence>
<proteinExistence type="predicted"/>
<dbReference type="AlphaFoldDB" id="A0A930UU79"/>
<dbReference type="SUPFAM" id="SSF53098">
    <property type="entry name" value="Ribonuclease H-like"/>
    <property type="match status" value="1"/>
</dbReference>
<dbReference type="PANTHER" id="PTHR46889">
    <property type="entry name" value="TRANSPOSASE INSF FOR INSERTION SEQUENCE IS3B-RELATED"/>
    <property type="match status" value="1"/>
</dbReference>
<gene>
    <name evidence="1" type="ORF">INT80_10450</name>
</gene>
<reference evidence="1" key="1">
    <citation type="submission" date="2020-11" db="EMBL/GenBank/DDBJ databases">
        <title>Gallibacterium anatis 1637, full genome, WGS.</title>
        <authorList>
            <person name="Laishevtcev A.I."/>
            <person name="Yakimova E.A."/>
            <person name="Petkovich D."/>
            <person name="Stepanova T.V."/>
            <person name="Kalendr R.S."/>
            <person name="Rubalsky E.O."/>
            <person name="Zulkarneev E.R."/>
            <person name="Aleshkin A.V."/>
        </authorList>
    </citation>
    <scope>NUCLEOTIDE SEQUENCE</scope>
    <source>
        <strain evidence="1">1637</strain>
    </source>
</reference>
<dbReference type="InterPro" id="IPR012337">
    <property type="entry name" value="RNaseH-like_sf"/>
</dbReference>